<dbReference type="InterPro" id="IPR013211">
    <property type="entry name" value="LVIVD"/>
</dbReference>
<dbReference type="InterPro" id="IPR051200">
    <property type="entry name" value="Host-pathogen_enzymatic-act"/>
</dbReference>
<keyword evidence="2" id="KW-0732">Signal</keyword>
<proteinExistence type="predicted"/>
<dbReference type="Pfam" id="PF08309">
    <property type="entry name" value="LVIVD"/>
    <property type="match status" value="6"/>
</dbReference>
<feature type="coiled-coil region" evidence="1">
    <location>
        <begin position="1097"/>
        <end position="1124"/>
    </location>
</feature>
<feature type="signal peptide" evidence="2">
    <location>
        <begin position="1"/>
        <end position="25"/>
    </location>
</feature>
<evidence type="ECO:0000259" key="3">
    <source>
        <dbReference type="PROSITE" id="PS51688"/>
    </source>
</evidence>
<dbReference type="Proteomes" id="UP001176429">
    <property type="component" value="Unassembled WGS sequence"/>
</dbReference>
<name>A0ABT9B7P5_9BACT</name>
<gene>
    <name evidence="4" type="ORF">Q5H93_03680</name>
</gene>
<evidence type="ECO:0000313" key="4">
    <source>
        <dbReference type="EMBL" id="MDO7873820.1"/>
    </source>
</evidence>
<feature type="domain" description="Peptidase S74" evidence="3">
    <location>
        <begin position="1015"/>
        <end position="1111"/>
    </location>
</feature>
<dbReference type="EMBL" id="JAUQSY010000002">
    <property type="protein sequence ID" value="MDO7873820.1"/>
    <property type="molecule type" value="Genomic_DNA"/>
</dbReference>
<dbReference type="Pfam" id="PF13884">
    <property type="entry name" value="Peptidase_S74"/>
    <property type="match status" value="1"/>
</dbReference>
<dbReference type="InterPro" id="IPR015943">
    <property type="entry name" value="WD40/YVTN_repeat-like_dom_sf"/>
</dbReference>
<protein>
    <submittedName>
        <fullName evidence="4">Tail fiber domain-containing protein</fullName>
    </submittedName>
</protein>
<dbReference type="InterPro" id="IPR030392">
    <property type="entry name" value="S74_ICA"/>
</dbReference>
<dbReference type="InterPro" id="IPR011048">
    <property type="entry name" value="Haem_d1_sf"/>
</dbReference>
<keyword evidence="1" id="KW-0175">Coiled coil</keyword>
<sequence length="1140" mass="115451">MITPFRIGRPLGLAFLLALPFGALAQTGVGIGTTAPDASAALDIVSSTKGALLPRVASAAALATPATGLLVFQTGAPAGFYYNAGDATTPKWLRLTDSAGLSYDPATGLQVGPGPVGTGLVTVGTGGSTAALYQGSATDARHQFLYRAADLTAAGLVAGPINSLAFFVAVKNSTLPFPNFTIKVGHTTATTATGAMLATSTVFTGPVTTVPGWNTHPFSTPFVWDGTSNLVIETCFDNTAAISDDLGLYTPASYQGVRTLAKANDAGCALLTTTSGVTNSPSNTTPNVRFGQASPGSYALPAVAGVAGQVLTQQANGSVAFQDAQWTQSGTSLFPTNPASRVGLGGSAAPAAKLEIQGGAESNGTNDPVALAFSWRGVGLRHFVRSRHSVSPASGGGNSLDFYLNSSSSPTGSTAPGTGNIHVLTIENALNSPRVGIGTTTPSTALDVNGNARIRTLAGNDTRLPVVLPDGTLSVSPPVYTATPGGANVASGTIATATGPLGLTVSGTTAYVVGGANTLQLFDVSNPTAMTLLGSVATDVLPFNVVVSGTTAYVVNQTSRTLQVFDVSNPAAPALLGSAATANAPISLAVSGTRVYVVNNASNSLQVFDVATPAAPVLVGTVATANTPYSVAVSGTTVYVTGYANLLQVFNAANPAAPVLQGSVATGTASLNVAVSGTTVYVVNYNANTFQTFDVSNPAAPVLLATRPTGGQPHGVAVSGTRAYVVNRSSNTLQTFDVTDPAAPVSLGIVTTGSQPYLVAASGPTAYVINNGGNTLQAFGPPAPPRTVAVNNDGSFASYPLPSGLDFIENQSATNQAASFRITGNGLVAGNVGVGTNTPTQKLDVRSADGSARIVVGTAANTGGGLVLGNTGHGLQRGFPTLSANNHVGLYTTSGNVYLSTNGATTGEFELAGGTVSIGGELRTQNPANRLRRATTPQSVADQFDGGSSGVHLSNNENEEGGFWANGEYAAIYSPGDNDLVKFLDEDGFNGGGTAYDNGALKARIDGSGQYFQVSDAKAKHDITPIADGLRKLTALSGYTYAFNLLPNEAEKGQKAQRAAGVLAQEVEQVLPEAVSQQDGHYMVNYAALTPLFIQAMKELKAENDALKARVATAEAQAAAATKAFEARLRALEAGGPARK</sequence>
<dbReference type="Gene3D" id="1.10.10.10">
    <property type="entry name" value="Winged helix-like DNA-binding domain superfamily/Winged helix DNA-binding domain"/>
    <property type="match status" value="1"/>
</dbReference>
<dbReference type="PANTHER" id="PTHR47197">
    <property type="entry name" value="PROTEIN NIRF"/>
    <property type="match status" value="1"/>
</dbReference>
<dbReference type="PROSITE" id="PS51688">
    <property type="entry name" value="ICA"/>
    <property type="match status" value="1"/>
</dbReference>
<dbReference type="PANTHER" id="PTHR47197:SF3">
    <property type="entry name" value="DIHYDRO-HEME D1 DEHYDROGENASE"/>
    <property type="match status" value="1"/>
</dbReference>
<comment type="caution">
    <text evidence="4">The sequence shown here is derived from an EMBL/GenBank/DDBJ whole genome shotgun (WGS) entry which is preliminary data.</text>
</comment>
<reference evidence="4" key="1">
    <citation type="submission" date="2023-07" db="EMBL/GenBank/DDBJ databases">
        <authorList>
            <person name="Kim M.K."/>
        </authorList>
    </citation>
    <scope>NUCLEOTIDE SEQUENCE</scope>
    <source>
        <strain evidence="4">ASUV-10-1</strain>
    </source>
</reference>
<dbReference type="RefSeq" id="WP_305005133.1">
    <property type="nucleotide sequence ID" value="NZ_JAUQSY010000002.1"/>
</dbReference>
<dbReference type="Gene3D" id="2.130.10.10">
    <property type="entry name" value="YVTN repeat-like/Quinoprotein amine dehydrogenase"/>
    <property type="match status" value="3"/>
</dbReference>
<feature type="chain" id="PRO_5045684202" evidence="2">
    <location>
        <begin position="26"/>
        <end position="1140"/>
    </location>
</feature>
<dbReference type="InterPro" id="IPR036388">
    <property type="entry name" value="WH-like_DNA-bd_sf"/>
</dbReference>
<dbReference type="SUPFAM" id="SSF51004">
    <property type="entry name" value="C-terminal (heme d1) domain of cytochrome cd1-nitrite reductase"/>
    <property type="match status" value="1"/>
</dbReference>
<accession>A0ABT9B7P5</accession>
<keyword evidence="5" id="KW-1185">Reference proteome</keyword>
<organism evidence="4 5">
    <name type="scientific">Hymenobacter aranciens</name>
    <dbReference type="NCBI Taxonomy" id="3063996"/>
    <lineage>
        <taxon>Bacteria</taxon>
        <taxon>Pseudomonadati</taxon>
        <taxon>Bacteroidota</taxon>
        <taxon>Cytophagia</taxon>
        <taxon>Cytophagales</taxon>
        <taxon>Hymenobacteraceae</taxon>
        <taxon>Hymenobacter</taxon>
    </lineage>
</organism>
<evidence type="ECO:0000313" key="5">
    <source>
        <dbReference type="Proteomes" id="UP001176429"/>
    </source>
</evidence>
<evidence type="ECO:0000256" key="2">
    <source>
        <dbReference type="SAM" id="SignalP"/>
    </source>
</evidence>
<evidence type="ECO:0000256" key="1">
    <source>
        <dbReference type="SAM" id="Coils"/>
    </source>
</evidence>